<dbReference type="Proteomes" id="UP001217776">
    <property type="component" value="Unassembled WGS sequence"/>
</dbReference>
<dbReference type="Proteomes" id="UP000284785">
    <property type="component" value="Unassembled WGS sequence"/>
</dbReference>
<accession>A0A0P0EP57</accession>
<keyword evidence="4" id="KW-0808">Transferase</keyword>
<protein>
    <submittedName>
        <fullName evidence="4">Class I SAM-dependent methyltransferase</fullName>
    </submittedName>
</protein>
<dbReference type="Proteomes" id="UP000440614">
    <property type="component" value="Unassembled WGS sequence"/>
</dbReference>
<dbReference type="InterPro" id="IPR041698">
    <property type="entry name" value="Methyltransf_25"/>
</dbReference>
<dbReference type="PANTHER" id="PTHR44068">
    <property type="entry name" value="ZGC:194242"/>
    <property type="match status" value="1"/>
</dbReference>
<dbReference type="KEGG" id="btho:Btheta7330_00124"/>
<dbReference type="EMBL" id="WCSY01000023">
    <property type="protein sequence ID" value="KAB4307693.1"/>
    <property type="molecule type" value="Genomic_DNA"/>
</dbReference>
<dbReference type="GO" id="GO:0008168">
    <property type="term" value="F:methyltransferase activity"/>
    <property type="evidence" value="ECO:0007669"/>
    <property type="project" value="UniProtKB-KW"/>
</dbReference>
<dbReference type="EMBL" id="QSJP01000018">
    <property type="protein sequence ID" value="RHD84975.1"/>
    <property type="molecule type" value="Genomic_DNA"/>
</dbReference>
<evidence type="ECO:0000313" key="6">
    <source>
        <dbReference type="Proteomes" id="UP000440614"/>
    </source>
</evidence>
<accession>C6IIT2</accession>
<reference evidence="2 6" key="2">
    <citation type="journal article" date="2019" name="Nat. Med.">
        <title>A library of human gut bacterial isolates paired with longitudinal multiomics data enables mechanistic microbiome research.</title>
        <authorList>
            <person name="Poyet M."/>
            <person name="Groussin M."/>
            <person name="Gibbons S.M."/>
            <person name="Avila-Pacheco J."/>
            <person name="Jiang X."/>
            <person name="Kearney S.M."/>
            <person name="Perrotta A.R."/>
            <person name="Berdy B."/>
            <person name="Zhao S."/>
            <person name="Lieberman T.D."/>
            <person name="Swanson P.K."/>
            <person name="Smith M."/>
            <person name="Roesemann S."/>
            <person name="Alexander J.E."/>
            <person name="Rich S.A."/>
            <person name="Livny J."/>
            <person name="Vlamakis H."/>
            <person name="Clish C."/>
            <person name="Bullock K."/>
            <person name="Deik A."/>
            <person name="Scott J."/>
            <person name="Pierce K.A."/>
            <person name="Xavier R.J."/>
            <person name="Alm E.J."/>
        </authorList>
    </citation>
    <scope>NUCLEOTIDE SEQUENCE [LARGE SCALE GENOMIC DNA]</scope>
    <source>
        <strain evidence="2 6">BIOML-A188</strain>
    </source>
</reference>
<evidence type="ECO:0000259" key="1">
    <source>
        <dbReference type="Pfam" id="PF13649"/>
    </source>
</evidence>
<dbReference type="AlphaFoldDB" id="A0A0P0EP57"/>
<gene>
    <name evidence="4" type="ORF">DW780_18270</name>
    <name evidence="2" type="ORF">GAO51_20690</name>
    <name evidence="3" type="ORF">PO127_13515</name>
</gene>
<dbReference type="Pfam" id="PF13649">
    <property type="entry name" value="Methyltransf_25"/>
    <property type="match status" value="1"/>
</dbReference>
<dbReference type="RefSeq" id="WP_008767259.1">
    <property type="nucleotide sequence ID" value="NZ_BAABXH010000001.1"/>
</dbReference>
<dbReference type="Gene3D" id="3.40.50.150">
    <property type="entry name" value="Vaccinia Virus protein VP39"/>
    <property type="match status" value="1"/>
</dbReference>
<organism evidence="4 5">
    <name type="scientific">Bacteroides thetaiotaomicron</name>
    <dbReference type="NCBI Taxonomy" id="818"/>
    <lineage>
        <taxon>Bacteria</taxon>
        <taxon>Pseudomonadati</taxon>
        <taxon>Bacteroidota</taxon>
        <taxon>Bacteroidia</taxon>
        <taxon>Bacteroidales</taxon>
        <taxon>Bacteroidaceae</taxon>
        <taxon>Bacteroides</taxon>
    </lineage>
</organism>
<sequence length="257" mass="29487">MSNNNTSIHDFDFSFICNYFKLLKRQGPGSPEATRKAVSFINELTDDAKIADIGCGTGGQTLFLADYVKGQITGIDLFPDFIEIFNENAVKANCADRVKGITGSMDNLPFQNEELDLIWSEGAIYNIGFERGMNEWSKYLKKGGFIAVSEASWFTSERPAEIEDFWMDAYPEISVIPTCIDKMERAGYTPTAHFILPENCWTEHYFAPQDEVRETFMKEHVGNKTAMDFMKGQQYERSLYSKYKDYYGYVFYIGQKR</sequence>
<proteinExistence type="predicted"/>
<evidence type="ECO:0000313" key="2">
    <source>
        <dbReference type="EMBL" id="KAB4307693.1"/>
    </source>
</evidence>
<comment type="caution">
    <text evidence="4">The sequence shown here is derived from an EMBL/GenBank/DDBJ whole genome shotgun (WGS) entry which is preliminary data.</text>
</comment>
<dbReference type="SUPFAM" id="SSF53335">
    <property type="entry name" value="S-adenosyl-L-methionine-dependent methyltransferases"/>
    <property type="match status" value="1"/>
</dbReference>
<dbReference type="PANTHER" id="PTHR44068:SF11">
    <property type="entry name" value="GERANYL DIPHOSPHATE 2-C-METHYLTRANSFERASE"/>
    <property type="match status" value="1"/>
</dbReference>
<dbReference type="InterPro" id="IPR029063">
    <property type="entry name" value="SAM-dependent_MTases_sf"/>
</dbReference>
<keyword evidence="4" id="KW-0489">Methyltransferase</keyword>
<reference evidence="3" key="3">
    <citation type="submission" date="2022-10" db="EMBL/GenBank/DDBJ databases">
        <title>Human gut microbiome strain richness.</title>
        <authorList>
            <person name="Chen-Liaw A."/>
        </authorList>
    </citation>
    <scope>NUCLEOTIDE SEQUENCE</scope>
    <source>
        <strain evidence="3">1001283st1_A3_1001283B150304_161114</strain>
    </source>
</reference>
<evidence type="ECO:0000313" key="4">
    <source>
        <dbReference type="EMBL" id="RHD84975.1"/>
    </source>
</evidence>
<reference evidence="4 5" key="1">
    <citation type="submission" date="2018-08" db="EMBL/GenBank/DDBJ databases">
        <title>A genome reference for cultivated species of the human gut microbiota.</title>
        <authorList>
            <person name="Zou Y."/>
            <person name="Xue W."/>
            <person name="Luo G."/>
        </authorList>
    </citation>
    <scope>NUCLEOTIDE SEQUENCE [LARGE SCALE GENOMIC DNA]</scope>
    <source>
        <strain evidence="4 5">AM30-26</strain>
    </source>
</reference>
<feature type="domain" description="Methyltransferase" evidence="1">
    <location>
        <begin position="50"/>
        <end position="144"/>
    </location>
</feature>
<dbReference type="GO" id="GO:0032259">
    <property type="term" value="P:methylation"/>
    <property type="evidence" value="ECO:0007669"/>
    <property type="project" value="UniProtKB-KW"/>
</dbReference>
<dbReference type="CDD" id="cd02440">
    <property type="entry name" value="AdoMet_MTases"/>
    <property type="match status" value="1"/>
</dbReference>
<dbReference type="EMBL" id="JAQNVG010000020">
    <property type="protein sequence ID" value="MDC2236761.1"/>
    <property type="molecule type" value="Genomic_DNA"/>
</dbReference>
<dbReference type="InterPro" id="IPR050447">
    <property type="entry name" value="Erg6_SMT_methyltransf"/>
</dbReference>
<evidence type="ECO:0000313" key="3">
    <source>
        <dbReference type="EMBL" id="MDC2236761.1"/>
    </source>
</evidence>
<evidence type="ECO:0000313" key="5">
    <source>
        <dbReference type="Proteomes" id="UP000284785"/>
    </source>
</evidence>
<name>A0A0P0EP57_BACT4</name>